<proteinExistence type="predicted"/>
<sequence>MASQEAAPEAGQEKAVTGVRSVLLKRDSPGAEDRLQRRRHRAQQVRFKDLEEGEEEPPGSHLPRASAANCARRSWPQSGPRLLLALPDPHGATGISTASQTSPSLQRPTRSKSSCDLAQEGAPCAVGRSQDPPLGGTASLPALGCSLALPHAQQCPRLPATLCPGLPALRGSCPPYPGRGAPCLSASCSSQRKHCAPSSTQPHGTPSSCSSSGAPWLCPPPSEQASRAPPCAPQRGIPAPCPLAQGPPTEDPTSAFLLPTAGPPKSGKPAAPAASPGSLSTTQAHPPAPTPSQKPPDPLLPSSGRSCPPETCLSAGPGETFPRGQDHLLQLVSVAAAQRAPPPASQDLPGRVGDIHSQLQSLEGVLETSQRTIKVLLDVIQDLEKKEAQRDGRQSYRTGQDTTNCGTCRDCACIIYSVEHDFRKQEGRLQQVLSTIEPELSHSPPVATRAATPSHQEPSPTLNLPVVKAEAKKSRRKCFWFL</sequence>
<feature type="region of interest" description="Disordered" evidence="1">
    <location>
        <begin position="1"/>
        <end position="140"/>
    </location>
</feature>
<dbReference type="Pfam" id="PF15265">
    <property type="entry name" value="FAM196"/>
    <property type="match status" value="1"/>
</dbReference>
<dbReference type="InterPro" id="IPR029337">
    <property type="entry name" value="INSYN2"/>
</dbReference>
<dbReference type="GeneID" id="114604513"/>
<dbReference type="Ensembl" id="ENSPMRT00000027002.1">
    <property type="protein sequence ID" value="ENSPMRP00000025437.1"/>
    <property type="gene ID" value="ENSPMRG00000016469.1"/>
</dbReference>
<dbReference type="KEGG" id="pmua:114604513"/>
<name>A0A670JR41_PODMU</name>
<dbReference type="OrthoDB" id="8679980at2759"/>
<dbReference type="AlphaFoldDB" id="A0A670JR41"/>
<dbReference type="OMA" id="LPIGHPQ"/>
<dbReference type="PANTHER" id="PTHR28682">
    <property type="entry name" value="INHIBITORY SYNAPTIC FACTOR 2A-RELATED"/>
    <property type="match status" value="1"/>
</dbReference>
<feature type="compositionally biased region" description="Polar residues" evidence="1">
    <location>
        <begin position="94"/>
        <end position="116"/>
    </location>
</feature>
<gene>
    <name evidence="2" type="primary">LOC114604513</name>
</gene>
<reference evidence="2" key="3">
    <citation type="submission" date="2025-09" db="UniProtKB">
        <authorList>
            <consortium name="Ensembl"/>
        </authorList>
    </citation>
    <scope>IDENTIFICATION</scope>
</reference>
<feature type="compositionally biased region" description="Low complexity" evidence="1">
    <location>
        <begin position="263"/>
        <end position="278"/>
    </location>
</feature>
<dbReference type="Proteomes" id="UP000472272">
    <property type="component" value="Chromosome 9"/>
</dbReference>
<dbReference type="GeneTree" id="ENSGT00530000063787"/>
<feature type="compositionally biased region" description="Basic and acidic residues" evidence="1">
    <location>
        <begin position="24"/>
        <end position="35"/>
    </location>
</feature>
<evidence type="ECO:0000313" key="2">
    <source>
        <dbReference type="Ensembl" id="ENSPMRP00000025437.1"/>
    </source>
</evidence>
<keyword evidence="3" id="KW-1185">Reference proteome</keyword>
<evidence type="ECO:0000313" key="3">
    <source>
        <dbReference type="Proteomes" id="UP000472272"/>
    </source>
</evidence>
<accession>A0A670JR41</accession>
<reference evidence="2 3" key="1">
    <citation type="journal article" date="2019" name="Proc. Natl. Acad. Sci. U.S.A.">
        <title>Regulatory changes in pterin and carotenoid genes underlie balanced color polymorphisms in the wall lizard.</title>
        <authorList>
            <person name="Andrade P."/>
            <person name="Pinho C."/>
            <person name="Perez I de Lanuza G."/>
            <person name="Afonso S."/>
            <person name="Brejcha J."/>
            <person name="Rubin C.J."/>
            <person name="Wallerman O."/>
            <person name="Pereira P."/>
            <person name="Sabatino S.J."/>
            <person name="Bellati A."/>
            <person name="Pellitteri-Rosa D."/>
            <person name="Bosakova Z."/>
            <person name="Bunikis I."/>
            <person name="Carretero M.A."/>
            <person name="Feiner N."/>
            <person name="Marsik P."/>
            <person name="Pauperio F."/>
            <person name="Salvi D."/>
            <person name="Soler L."/>
            <person name="While G.M."/>
            <person name="Uller T."/>
            <person name="Font E."/>
            <person name="Andersson L."/>
            <person name="Carneiro M."/>
        </authorList>
    </citation>
    <scope>NUCLEOTIDE SEQUENCE</scope>
</reference>
<reference evidence="2" key="2">
    <citation type="submission" date="2025-08" db="UniProtKB">
        <authorList>
            <consortium name="Ensembl"/>
        </authorList>
    </citation>
    <scope>IDENTIFICATION</scope>
</reference>
<feature type="region of interest" description="Disordered" evidence="1">
    <location>
        <begin position="194"/>
        <end position="323"/>
    </location>
</feature>
<evidence type="ECO:0000256" key="1">
    <source>
        <dbReference type="SAM" id="MobiDB-lite"/>
    </source>
</evidence>
<dbReference type="PANTHER" id="PTHR28682:SF6">
    <property type="entry name" value="MUCIN-5AC"/>
    <property type="match status" value="1"/>
</dbReference>
<feature type="compositionally biased region" description="Polar residues" evidence="1">
    <location>
        <begin position="451"/>
        <end position="462"/>
    </location>
</feature>
<organism evidence="2 3">
    <name type="scientific">Podarcis muralis</name>
    <name type="common">Wall lizard</name>
    <name type="synonym">Lacerta muralis</name>
    <dbReference type="NCBI Taxonomy" id="64176"/>
    <lineage>
        <taxon>Eukaryota</taxon>
        <taxon>Metazoa</taxon>
        <taxon>Chordata</taxon>
        <taxon>Craniata</taxon>
        <taxon>Vertebrata</taxon>
        <taxon>Euteleostomi</taxon>
        <taxon>Lepidosauria</taxon>
        <taxon>Squamata</taxon>
        <taxon>Bifurcata</taxon>
        <taxon>Unidentata</taxon>
        <taxon>Episquamata</taxon>
        <taxon>Laterata</taxon>
        <taxon>Lacertibaenia</taxon>
        <taxon>Lacertidae</taxon>
        <taxon>Podarcis</taxon>
    </lineage>
</organism>
<feature type="compositionally biased region" description="Polar residues" evidence="1">
    <location>
        <begin position="197"/>
        <end position="213"/>
    </location>
</feature>
<feature type="compositionally biased region" description="Pro residues" evidence="1">
    <location>
        <begin position="286"/>
        <end position="299"/>
    </location>
</feature>
<protein>
    <submittedName>
        <fullName evidence="2">INSYN2B protein-like</fullName>
    </submittedName>
</protein>
<dbReference type="RefSeq" id="XP_028600484.1">
    <property type="nucleotide sequence ID" value="XM_028744651.1"/>
</dbReference>
<feature type="region of interest" description="Disordered" evidence="1">
    <location>
        <begin position="437"/>
        <end position="462"/>
    </location>
</feature>